<dbReference type="EMBL" id="CAJZAF010000005">
    <property type="protein sequence ID" value="CAG9168170.1"/>
    <property type="molecule type" value="Genomic_DNA"/>
</dbReference>
<proteinExistence type="predicted"/>
<organism evidence="1 2">
    <name type="scientific">Cupriavidus pinatubonensis</name>
    <dbReference type="NCBI Taxonomy" id="248026"/>
    <lineage>
        <taxon>Bacteria</taxon>
        <taxon>Pseudomonadati</taxon>
        <taxon>Pseudomonadota</taxon>
        <taxon>Betaproteobacteria</taxon>
        <taxon>Burkholderiales</taxon>
        <taxon>Burkholderiaceae</taxon>
        <taxon>Cupriavidus</taxon>
    </lineage>
</organism>
<evidence type="ECO:0008006" key="3">
    <source>
        <dbReference type="Google" id="ProtNLM"/>
    </source>
</evidence>
<keyword evidence="2" id="KW-1185">Reference proteome</keyword>
<protein>
    <recommendedName>
        <fullName evidence="3">HEPN AbiU2-like domain-containing protein</fullName>
    </recommendedName>
</protein>
<dbReference type="RefSeq" id="WP_224000766.1">
    <property type="nucleotide sequence ID" value="NZ_CAJZAF010000005.1"/>
</dbReference>
<sequence length="236" mass="26012">MALRDYIAAAIDTERDVLKNPPHAFTLADEIDSVFVRVLNAVSDKHPMPRLLCMQTHLLFKAAMRVAISGHYAAMFPIARSCLEAACYAYRMIQDESLCDIWANRHLGETELATCRKKFGNAVKDAAKDVEKRAPTVGGWIEDLYQGSIDFGAHPNRHSVFRSVSIDESGDYVSINLAAVYEADSFMVKWAMLAAVETGLGALCVVTLALRGAEDKDIWEAIQTLNDSKNELAADA</sequence>
<gene>
    <name evidence="1" type="ORF">LMG23994_01328</name>
</gene>
<dbReference type="Proteomes" id="UP000701702">
    <property type="component" value="Unassembled WGS sequence"/>
</dbReference>
<evidence type="ECO:0000313" key="1">
    <source>
        <dbReference type="EMBL" id="CAG9168170.1"/>
    </source>
</evidence>
<name>A0ABM8WLT4_9BURK</name>
<reference evidence="1 2" key="1">
    <citation type="submission" date="2021-08" db="EMBL/GenBank/DDBJ databases">
        <authorList>
            <person name="Peeters C."/>
        </authorList>
    </citation>
    <scope>NUCLEOTIDE SEQUENCE [LARGE SCALE GENOMIC DNA]</scope>
    <source>
        <strain evidence="1 2">LMG 23994</strain>
    </source>
</reference>
<comment type="caution">
    <text evidence="1">The sequence shown here is derived from an EMBL/GenBank/DDBJ whole genome shotgun (WGS) entry which is preliminary data.</text>
</comment>
<accession>A0ABM8WLT4</accession>
<evidence type="ECO:0000313" key="2">
    <source>
        <dbReference type="Proteomes" id="UP000701702"/>
    </source>
</evidence>